<organism evidence="3 4">
    <name type="scientific">Streptomyces aurantiogriseus</name>
    <dbReference type="NCBI Taxonomy" id="66870"/>
    <lineage>
        <taxon>Bacteria</taxon>
        <taxon>Bacillati</taxon>
        <taxon>Actinomycetota</taxon>
        <taxon>Actinomycetes</taxon>
        <taxon>Kitasatosporales</taxon>
        <taxon>Streptomycetaceae</taxon>
        <taxon>Streptomyces</taxon>
    </lineage>
</organism>
<evidence type="ECO:0000313" key="3">
    <source>
        <dbReference type="EMBL" id="GGR27874.1"/>
    </source>
</evidence>
<comment type="caution">
    <text evidence="3">The sequence shown here is derived from an EMBL/GenBank/DDBJ whole genome shotgun (WGS) entry which is preliminary data.</text>
</comment>
<sequence length="222" mass="23083">MRPVHRAALLVAPAALALSSCGIPATDVVEAGGPASGIAPTTPVYFVRNGTLVAVPRRVPEAGDVRTALEALLQGPTAQERLKSLTTRLARQPERLWPTSAPARTQDGTTTPADTPPPSETPTEAAETPTEAAETPTEAAETATEAAETPTEAVEVTTRGDSLSVELPWYTAELSSLAADQVICTAARAYLPTLWDVESVTVTVTSAVGRTAEGSDDRCPDL</sequence>
<feature type="region of interest" description="Disordered" evidence="1">
    <location>
        <begin position="87"/>
        <end position="159"/>
    </location>
</feature>
<evidence type="ECO:0000256" key="2">
    <source>
        <dbReference type="SAM" id="SignalP"/>
    </source>
</evidence>
<evidence type="ECO:0000313" key="4">
    <source>
        <dbReference type="Proteomes" id="UP000658320"/>
    </source>
</evidence>
<dbReference type="AlphaFoldDB" id="A0A918CLP9"/>
<proteinExistence type="predicted"/>
<reference evidence="3" key="1">
    <citation type="journal article" date="2014" name="Int. J. Syst. Evol. Microbiol.">
        <title>Complete genome sequence of Corynebacterium casei LMG S-19264T (=DSM 44701T), isolated from a smear-ripened cheese.</title>
        <authorList>
            <consortium name="US DOE Joint Genome Institute (JGI-PGF)"/>
            <person name="Walter F."/>
            <person name="Albersmeier A."/>
            <person name="Kalinowski J."/>
            <person name="Ruckert C."/>
        </authorList>
    </citation>
    <scope>NUCLEOTIDE SEQUENCE</scope>
    <source>
        <strain evidence="3">JCM 4346</strain>
    </source>
</reference>
<evidence type="ECO:0008006" key="5">
    <source>
        <dbReference type="Google" id="ProtNLM"/>
    </source>
</evidence>
<dbReference type="EMBL" id="BMSX01000012">
    <property type="protein sequence ID" value="GGR27874.1"/>
    <property type="molecule type" value="Genomic_DNA"/>
</dbReference>
<name>A0A918CLP9_9ACTN</name>
<dbReference type="RefSeq" id="WP_189939939.1">
    <property type="nucleotide sequence ID" value="NZ_BMSX01000012.1"/>
</dbReference>
<evidence type="ECO:0000256" key="1">
    <source>
        <dbReference type="SAM" id="MobiDB-lite"/>
    </source>
</evidence>
<feature type="chain" id="PRO_5038885758" description="GerMN domain-containing protein" evidence="2">
    <location>
        <begin position="26"/>
        <end position="222"/>
    </location>
</feature>
<dbReference type="PROSITE" id="PS51257">
    <property type="entry name" value="PROKAR_LIPOPROTEIN"/>
    <property type="match status" value="1"/>
</dbReference>
<protein>
    <recommendedName>
        <fullName evidence="5">GerMN domain-containing protein</fullName>
    </recommendedName>
</protein>
<gene>
    <name evidence="3" type="ORF">GCM10010251_49880</name>
</gene>
<feature type="signal peptide" evidence="2">
    <location>
        <begin position="1"/>
        <end position="25"/>
    </location>
</feature>
<keyword evidence="4" id="KW-1185">Reference proteome</keyword>
<accession>A0A918CLP9</accession>
<reference evidence="3" key="2">
    <citation type="submission" date="2020-09" db="EMBL/GenBank/DDBJ databases">
        <authorList>
            <person name="Sun Q."/>
            <person name="Ohkuma M."/>
        </authorList>
    </citation>
    <scope>NUCLEOTIDE SEQUENCE</scope>
    <source>
        <strain evidence="3">JCM 4346</strain>
    </source>
</reference>
<dbReference type="Proteomes" id="UP000658320">
    <property type="component" value="Unassembled WGS sequence"/>
</dbReference>
<keyword evidence="2" id="KW-0732">Signal</keyword>
<feature type="compositionally biased region" description="Low complexity" evidence="1">
    <location>
        <begin position="121"/>
        <end position="157"/>
    </location>
</feature>